<dbReference type="SUPFAM" id="SSF52058">
    <property type="entry name" value="L domain-like"/>
    <property type="match status" value="1"/>
</dbReference>
<keyword evidence="5" id="KW-0812">Transmembrane</keyword>
<feature type="compositionally biased region" description="Low complexity" evidence="4">
    <location>
        <begin position="664"/>
        <end position="673"/>
    </location>
</feature>
<dbReference type="GO" id="GO:0016020">
    <property type="term" value="C:membrane"/>
    <property type="evidence" value="ECO:0007669"/>
    <property type="project" value="UniProtKB-SubCell"/>
</dbReference>
<dbReference type="Gene3D" id="1.10.510.10">
    <property type="entry name" value="Transferase(Phosphotransferase) domain 1"/>
    <property type="match status" value="1"/>
</dbReference>
<gene>
    <name evidence="8" type="ORF">DVH24_037558</name>
</gene>
<evidence type="ECO:0000259" key="7">
    <source>
        <dbReference type="PROSITE" id="PS50011"/>
    </source>
</evidence>
<dbReference type="InterPro" id="IPR000719">
    <property type="entry name" value="Prot_kinase_dom"/>
</dbReference>
<keyword evidence="5" id="KW-0472">Membrane</keyword>
<dbReference type="Gene3D" id="3.80.10.10">
    <property type="entry name" value="Ribonuclease Inhibitor"/>
    <property type="match status" value="2"/>
</dbReference>
<dbReference type="AlphaFoldDB" id="A0A498J256"/>
<organism evidence="8 9">
    <name type="scientific">Malus domestica</name>
    <name type="common">Apple</name>
    <name type="synonym">Pyrus malus</name>
    <dbReference type="NCBI Taxonomy" id="3750"/>
    <lineage>
        <taxon>Eukaryota</taxon>
        <taxon>Viridiplantae</taxon>
        <taxon>Streptophyta</taxon>
        <taxon>Embryophyta</taxon>
        <taxon>Tracheophyta</taxon>
        <taxon>Spermatophyta</taxon>
        <taxon>Magnoliopsida</taxon>
        <taxon>eudicotyledons</taxon>
        <taxon>Gunneridae</taxon>
        <taxon>Pentapetalae</taxon>
        <taxon>rosids</taxon>
        <taxon>fabids</taxon>
        <taxon>Rosales</taxon>
        <taxon>Rosaceae</taxon>
        <taxon>Amygdaloideae</taxon>
        <taxon>Maleae</taxon>
        <taxon>Malus</taxon>
    </lineage>
</organism>
<dbReference type="PANTHER" id="PTHR48007:SF43">
    <property type="entry name" value="POLLEN RECEPTOR-LIKE KINASE 4"/>
    <property type="match status" value="1"/>
</dbReference>
<feature type="domain" description="Protein kinase" evidence="7">
    <location>
        <begin position="353"/>
        <end position="650"/>
    </location>
</feature>
<evidence type="ECO:0000256" key="6">
    <source>
        <dbReference type="SAM" id="SignalP"/>
    </source>
</evidence>
<dbReference type="InterPro" id="IPR046959">
    <property type="entry name" value="PRK1-6/SRF4-like"/>
</dbReference>
<feature type="chain" id="PRO_5019836483" description="Protein kinase domain-containing protein" evidence="6">
    <location>
        <begin position="27"/>
        <end position="684"/>
    </location>
</feature>
<feature type="transmembrane region" description="Helical" evidence="5">
    <location>
        <begin position="249"/>
        <end position="270"/>
    </location>
</feature>
<evidence type="ECO:0000313" key="9">
    <source>
        <dbReference type="Proteomes" id="UP000290289"/>
    </source>
</evidence>
<feature type="compositionally biased region" description="Basic and acidic residues" evidence="4">
    <location>
        <begin position="293"/>
        <end position="314"/>
    </location>
</feature>
<evidence type="ECO:0000256" key="4">
    <source>
        <dbReference type="SAM" id="MobiDB-lite"/>
    </source>
</evidence>
<proteinExistence type="predicted"/>
<dbReference type="InterPro" id="IPR013210">
    <property type="entry name" value="LRR_N_plant-typ"/>
</dbReference>
<dbReference type="GO" id="GO:0005524">
    <property type="term" value="F:ATP binding"/>
    <property type="evidence" value="ECO:0007669"/>
    <property type="project" value="InterPro"/>
</dbReference>
<dbReference type="SUPFAM" id="SSF56112">
    <property type="entry name" value="Protein kinase-like (PK-like)"/>
    <property type="match status" value="1"/>
</dbReference>
<dbReference type="Pfam" id="PF00069">
    <property type="entry name" value="Pkinase"/>
    <property type="match status" value="1"/>
</dbReference>
<accession>A0A498J256</accession>
<keyword evidence="3" id="KW-0677">Repeat</keyword>
<keyword evidence="5" id="KW-1133">Transmembrane helix</keyword>
<comment type="subcellular location">
    <subcellularLocation>
        <location evidence="1">Membrane</location>
    </subcellularLocation>
</comment>
<feature type="region of interest" description="Disordered" evidence="4">
    <location>
        <begin position="484"/>
        <end position="507"/>
    </location>
</feature>
<protein>
    <recommendedName>
        <fullName evidence="7">Protein kinase domain-containing protein</fullName>
    </recommendedName>
</protein>
<dbReference type="Proteomes" id="UP000290289">
    <property type="component" value="Chromosome 10"/>
</dbReference>
<name>A0A498J256_MALDO</name>
<evidence type="ECO:0000313" key="8">
    <source>
        <dbReference type="EMBL" id="RXH87913.1"/>
    </source>
</evidence>
<reference evidence="8 9" key="1">
    <citation type="submission" date="2018-10" db="EMBL/GenBank/DDBJ databases">
        <title>A high-quality apple genome assembly.</title>
        <authorList>
            <person name="Hu J."/>
        </authorList>
    </citation>
    <scope>NUCLEOTIDE SEQUENCE [LARGE SCALE GENOMIC DNA]</scope>
    <source>
        <strain evidence="9">cv. HFTH1</strain>
        <tissue evidence="8">Young leaf</tissue>
    </source>
</reference>
<keyword evidence="6" id="KW-0732">Signal</keyword>
<sequence>MMEKHYLIAVLIFVPCLLLRIRCATAQVGYSGKEKDALAALKTSFNHPFLNANWTGDPCFMSQPSMWYGIQCTNFSIIGRVTGIVLDSMELRSNIKLDAFMDFTELATLSLKNNSLWGNMMDFSLNLKLTHIDMSGNILHGEISHSLLSLGMLELLLLQDNDFGGPIPEFNQLTLKAFNVSNNNLSGLIPITHALQAFGYDSFSGNAGLCGPPSSILCNSSSTVRGIDNPASGQVGELSSSKSEVKLSVYWFLLDVAALVVVILLFLLYYKKSQKLKKMMKQLEMNKSASTNQDEKGEVGDDKDKRIEEGRQDQTMKAAEVEGQDQHKRGKLEFVQPHGADDHQIFEMGDLLKASAESLGNGIFGNSYKAEIVTMNNVAGNQIKQSVVVKRLRDLKPLVSEDFTKQLQVIASLKHPNLLPLLAYYFSKNEKLLLYKYIRKGNLFNRLFGKRVPDRIPFGWRSRLIVAQGVARALEYLHRNATSSIQSGSSSSSTSTSTSTAPHGNLKSTNVLLDDNDGVLVSDYGFASVVAIPVATQRMVIYKSPEYQKSKKVSKASDVWSYGSLVLELLTGKISACTAQPGLNGVDLCSWVHRAVREEWTAEIFDREITMHRRASSDMVRLLKIAMRCCDPSPEKRPGMDEIVRELENIRVTESEVDEDESSSLDQSLTDESVSATALPARYK</sequence>
<dbReference type="Pfam" id="PF08263">
    <property type="entry name" value="LRRNT_2"/>
    <property type="match status" value="1"/>
</dbReference>
<dbReference type="GO" id="GO:0004672">
    <property type="term" value="F:protein kinase activity"/>
    <property type="evidence" value="ECO:0007669"/>
    <property type="project" value="InterPro"/>
</dbReference>
<feature type="region of interest" description="Disordered" evidence="4">
    <location>
        <begin position="651"/>
        <end position="684"/>
    </location>
</feature>
<evidence type="ECO:0000256" key="2">
    <source>
        <dbReference type="ARBA" id="ARBA00022614"/>
    </source>
</evidence>
<dbReference type="InterPro" id="IPR011009">
    <property type="entry name" value="Kinase-like_dom_sf"/>
</dbReference>
<evidence type="ECO:0000256" key="1">
    <source>
        <dbReference type="ARBA" id="ARBA00004370"/>
    </source>
</evidence>
<keyword evidence="2" id="KW-0433">Leucine-rich repeat</keyword>
<keyword evidence="9" id="KW-1185">Reference proteome</keyword>
<evidence type="ECO:0000256" key="5">
    <source>
        <dbReference type="SAM" id="Phobius"/>
    </source>
</evidence>
<dbReference type="EMBL" id="RDQH01000336">
    <property type="protein sequence ID" value="RXH87913.1"/>
    <property type="molecule type" value="Genomic_DNA"/>
</dbReference>
<evidence type="ECO:0000256" key="3">
    <source>
        <dbReference type="ARBA" id="ARBA00022737"/>
    </source>
</evidence>
<dbReference type="SMR" id="A0A498J256"/>
<comment type="caution">
    <text evidence="8">The sequence shown here is derived from an EMBL/GenBank/DDBJ whole genome shotgun (WGS) entry which is preliminary data.</text>
</comment>
<dbReference type="Gene3D" id="3.30.200.20">
    <property type="entry name" value="Phosphorylase Kinase, domain 1"/>
    <property type="match status" value="1"/>
</dbReference>
<feature type="region of interest" description="Disordered" evidence="4">
    <location>
        <begin position="285"/>
        <end position="329"/>
    </location>
</feature>
<dbReference type="PANTHER" id="PTHR48007">
    <property type="entry name" value="LEUCINE-RICH REPEAT RECEPTOR-LIKE PROTEIN KINASE PXC1"/>
    <property type="match status" value="1"/>
</dbReference>
<feature type="compositionally biased region" description="Low complexity" evidence="4">
    <location>
        <begin position="484"/>
        <end position="500"/>
    </location>
</feature>
<dbReference type="PROSITE" id="PS50011">
    <property type="entry name" value="PROTEIN_KINASE_DOM"/>
    <property type="match status" value="1"/>
</dbReference>
<dbReference type="InterPro" id="IPR032675">
    <property type="entry name" value="LRR_dom_sf"/>
</dbReference>
<feature type="signal peptide" evidence="6">
    <location>
        <begin position="1"/>
        <end position="26"/>
    </location>
</feature>